<dbReference type="OrthoDB" id="594804at2759"/>
<dbReference type="InterPro" id="IPR001810">
    <property type="entry name" value="F-box_dom"/>
</dbReference>
<dbReference type="CDD" id="cd22160">
    <property type="entry name" value="F-box_AtFBL13-like"/>
    <property type="match status" value="1"/>
</dbReference>
<dbReference type="Gene3D" id="3.80.10.10">
    <property type="entry name" value="Ribonuclease Inhibitor"/>
    <property type="match status" value="1"/>
</dbReference>
<evidence type="ECO:0000259" key="1">
    <source>
        <dbReference type="PROSITE" id="PS50181"/>
    </source>
</evidence>
<dbReference type="Pfam" id="PF08387">
    <property type="entry name" value="FBD"/>
    <property type="match status" value="1"/>
</dbReference>
<reference evidence="2 3" key="1">
    <citation type="submission" date="2019-09" db="EMBL/GenBank/DDBJ databases">
        <authorList>
            <person name="Ou C."/>
        </authorList>
    </citation>
    <scope>NUCLEOTIDE SEQUENCE [LARGE SCALE GENOMIC DNA]</scope>
    <source>
        <strain evidence="2">S2</strain>
        <tissue evidence="2">Leaf</tissue>
    </source>
</reference>
<dbReference type="AlphaFoldDB" id="A0A5N5HDJ5"/>
<name>A0A5N5HDJ5_9ROSA</name>
<protein>
    <submittedName>
        <fullName evidence="2">F-box/FBD/LRR-repeat protein</fullName>
    </submittedName>
</protein>
<dbReference type="EMBL" id="SMOL01000214">
    <property type="protein sequence ID" value="KAB2623510.1"/>
    <property type="molecule type" value="Genomic_DNA"/>
</dbReference>
<evidence type="ECO:0000313" key="3">
    <source>
        <dbReference type="Proteomes" id="UP000327157"/>
    </source>
</evidence>
<accession>A0A5N5HDJ5</accession>
<organism evidence="2 3">
    <name type="scientific">Pyrus ussuriensis x Pyrus communis</name>
    <dbReference type="NCBI Taxonomy" id="2448454"/>
    <lineage>
        <taxon>Eukaryota</taxon>
        <taxon>Viridiplantae</taxon>
        <taxon>Streptophyta</taxon>
        <taxon>Embryophyta</taxon>
        <taxon>Tracheophyta</taxon>
        <taxon>Spermatophyta</taxon>
        <taxon>Magnoliopsida</taxon>
        <taxon>eudicotyledons</taxon>
        <taxon>Gunneridae</taxon>
        <taxon>Pentapetalae</taxon>
        <taxon>rosids</taxon>
        <taxon>fabids</taxon>
        <taxon>Rosales</taxon>
        <taxon>Rosaceae</taxon>
        <taxon>Amygdaloideae</taxon>
        <taxon>Maleae</taxon>
        <taxon>Pyrus</taxon>
    </lineage>
</organism>
<dbReference type="InterPro" id="IPR055294">
    <property type="entry name" value="FBL60-like"/>
</dbReference>
<dbReference type="PANTHER" id="PTHR31293:SF12">
    <property type="entry name" value="RNI-LIKE SUPERFAMILY PROTEIN"/>
    <property type="match status" value="1"/>
</dbReference>
<dbReference type="SMART" id="SM00256">
    <property type="entry name" value="FBOX"/>
    <property type="match status" value="2"/>
</dbReference>
<dbReference type="PANTHER" id="PTHR31293">
    <property type="entry name" value="RNI-LIKE SUPERFAMILY PROTEIN"/>
    <property type="match status" value="1"/>
</dbReference>
<dbReference type="InterPro" id="IPR055411">
    <property type="entry name" value="LRR_FXL15/At3g58940/PEG3-like"/>
</dbReference>
<keyword evidence="3" id="KW-1185">Reference proteome</keyword>
<dbReference type="InterPro" id="IPR006566">
    <property type="entry name" value="FBD"/>
</dbReference>
<reference evidence="2 3" key="2">
    <citation type="submission" date="2019-11" db="EMBL/GenBank/DDBJ databases">
        <title>A de novo genome assembly of a pear dwarfing rootstock.</title>
        <authorList>
            <person name="Wang F."/>
            <person name="Wang J."/>
            <person name="Li S."/>
            <person name="Zhang Y."/>
            <person name="Fang M."/>
            <person name="Ma L."/>
            <person name="Zhao Y."/>
            <person name="Jiang S."/>
        </authorList>
    </citation>
    <scope>NUCLEOTIDE SEQUENCE [LARGE SCALE GENOMIC DNA]</scope>
    <source>
        <strain evidence="2">S2</strain>
        <tissue evidence="2">Leaf</tissue>
    </source>
</reference>
<dbReference type="InterPro" id="IPR053781">
    <property type="entry name" value="F-box_AtFBL13-like"/>
</dbReference>
<dbReference type="Pfam" id="PF00646">
    <property type="entry name" value="F-box"/>
    <property type="match status" value="1"/>
</dbReference>
<evidence type="ECO:0000313" key="2">
    <source>
        <dbReference type="EMBL" id="KAB2623510.1"/>
    </source>
</evidence>
<dbReference type="InterPro" id="IPR032675">
    <property type="entry name" value="LRR_dom_sf"/>
</dbReference>
<proteinExistence type="predicted"/>
<comment type="caution">
    <text evidence="2">The sequence shown here is derived from an EMBL/GenBank/DDBJ whole genome shotgun (WGS) entry which is preliminary data.</text>
</comment>
<gene>
    <name evidence="2" type="ORF">D8674_038802</name>
</gene>
<dbReference type="SUPFAM" id="SSF52047">
    <property type="entry name" value="RNI-like"/>
    <property type="match status" value="1"/>
</dbReference>
<sequence length="726" mass="82648">MSCCSESKIRAGGRDRVRKLPDAVLYRVRLVLVPKDAVRTSTLSTRWKDIWASVPNLNFDSRDFSSSTGFSEFVYRVLFFRESTSIKKFRVFYSLAEDFSQDFSRADGWIRTAIRRKVAELDLLIESDDVKARVDEIEVAKYLLKNGEVLKKMTFHAPEFGLTKRSTKSNVCSVLCFTLILQSGDNQFIFSPGHHSSSALTRVQMSSRPMHQGVSDRISELPNDVLCRTLSFLPTKYAVRTTVLSKKWKNIWTSVPNLYFCDNDYPDVNAFMAFVDRVLDSHDLLRIQKFCLHSSCFDVEPSILNRWLCTAIRHNVRELDLFVHSDAEDYFELPQTLFTSKNLEVLKLQFNFIANPPASKCFPSLKSLCVVIQHPESISVKMLFSYLPVLEDLEKQGYLEYYDVDVNVSAPELRKLVINLAYGNAYGGNDHKLCVNAPKLESLDVKLDSLSKFLLLINANSVVKANVDLLYEELSNGESADVEYSLQHKMQADRAIDILKNISNVKYLSLSIRNLEGDLPAFDNLNQLNLVFYDCGYWGFLIKLLSKSPDLQHLVFEHKDCSICDEEDFRQVLNPPKFAPLSLMVHLKTITVNGFKGRREEVQVVNFSVKSQHYINCFEVFAEEIRDLATVEDEYSRAMLDADIYPQDNVWHLSFLSSNGPLTVGDSMMKNNITATVVARNLLTLKDNSMLSKRSDELAIQDSLALIVQCAGSVSNMGQHLLARTH</sequence>
<dbReference type="SUPFAM" id="SSF81383">
    <property type="entry name" value="F-box domain"/>
    <property type="match status" value="2"/>
</dbReference>
<dbReference type="Proteomes" id="UP000327157">
    <property type="component" value="Unassembled WGS sequence"/>
</dbReference>
<feature type="domain" description="F-box" evidence="1">
    <location>
        <begin position="215"/>
        <end position="268"/>
    </location>
</feature>
<dbReference type="PROSITE" id="PS50181">
    <property type="entry name" value="FBOX"/>
    <property type="match status" value="1"/>
</dbReference>
<dbReference type="Pfam" id="PF24758">
    <property type="entry name" value="LRR_At5g56370"/>
    <property type="match status" value="1"/>
</dbReference>
<dbReference type="InterPro" id="IPR036047">
    <property type="entry name" value="F-box-like_dom_sf"/>
</dbReference>